<dbReference type="Gene3D" id="1.10.150.780">
    <property type="entry name" value="Vps16, C-terminal region"/>
    <property type="match status" value="1"/>
</dbReference>
<reference evidence="5 6" key="1">
    <citation type="submission" date="2021-12" db="EMBL/GenBank/DDBJ databases">
        <title>High titer production of polyol ester of fatty acids by Rhodotorula paludigena BS15 towards product separation-free biomass refinery.</title>
        <authorList>
            <person name="Mano J."/>
            <person name="Ono H."/>
            <person name="Tanaka T."/>
            <person name="Naito K."/>
            <person name="Sushida H."/>
            <person name="Ike M."/>
            <person name="Tokuyasu K."/>
            <person name="Kitaoka M."/>
        </authorList>
    </citation>
    <scope>NUCLEOTIDE SEQUENCE [LARGE SCALE GENOMIC DNA]</scope>
    <source>
        <strain evidence="5 6">BS15</strain>
    </source>
</reference>
<name>A0AAV5GJR2_9BASI</name>
<dbReference type="GO" id="GO:0030897">
    <property type="term" value="C:HOPS complex"/>
    <property type="evidence" value="ECO:0007669"/>
    <property type="project" value="TreeGrafter"/>
</dbReference>
<dbReference type="AlphaFoldDB" id="A0AAV5GJR2"/>
<organism evidence="5 6">
    <name type="scientific">Rhodotorula paludigena</name>
    <dbReference type="NCBI Taxonomy" id="86838"/>
    <lineage>
        <taxon>Eukaryota</taxon>
        <taxon>Fungi</taxon>
        <taxon>Dikarya</taxon>
        <taxon>Basidiomycota</taxon>
        <taxon>Pucciniomycotina</taxon>
        <taxon>Microbotryomycetes</taxon>
        <taxon>Sporidiobolales</taxon>
        <taxon>Sporidiobolaceae</taxon>
        <taxon>Rhodotorula</taxon>
    </lineage>
</organism>
<feature type="compositionally biased region" description="Low complexity" evidence="2">
    <location>
        <begin position="712"/>
        <end position="742"/>
    </location>
</feature>
<dbReference type="GO" id="GO:0006886">
    <property type="term" value="P:intracellular protein transport"/>
    <property type="evidence" value="ECO:0007669"/>
    <property type="project" value="InterPro"/>
</dbReference>
<dbReference type="InterPro" id="IPR006926">
    <property type="entry name" value="Vps16_N"/>
</dbReference>
<dbReference type="Proteomes" id="UP001342314">
    <property type="component" value="Unassembled WGS sequence"/>
</dbReference>
<evidence type="ECO:0000256" key="2">
    <source>
        <dbReference type="SAM" id="MobiDB-lite"/>
    </source>
</evidence>
<keyword evidence="6" id="KW-1185">Reference proteome</keyword>
<dbReference type="GO" id="GO:0003779">
    <property type="term" value="F:actin binding"/>
    <property type="evidence" value="ECO:0007669"/>
    <property type="project" value="TreeGrafter"/>
</dbReference>
<feature type="domain" description="Vps16 C-terminal" evidence="3">
    <location>
        <begin position="634"/>
        <end position="713"/>
    </location>
</feature>
<evidence type="ECO:0000313" key="6">
    <source>
        <dbReference type="Proteomes" id="UP001342314"/>
    </source>
</evidence>
<protein>
    <recommendedName>
        <fullName evidence="7">Vacuolar protein sorting-associated protein 16 homolog</fullName>
    </recommendedName>
</protein>
<comment type="similarity">
    <text evidence="1">Belongs to the VPS16 family.</text>
</comment>
<dbReference type="InterPro" id="IPR006925">
    <property type="entry name" value="Vps16_C"/>
</dbReference>
<dbReference type="GO" id="GO:0016197">
    <property type="term" value="P:endosomal transport"/>
    <property type="evidence" value="ECO:0007669"/>
    <property type="project" value="TreeGrafter"/>
</dbReference>
<dbReference type="EMBL" id="BQKY01000004">
    <property type="protein sequence ID" value="GJN89287.1"/>
    <property type="molecule type" value="Genomic_DNA"/>
</dbReference>
<evidence type="ECO:0008006" key="7">
    <source>
        <dbReference type="Google" id="ProtNLM"/>
    </source>
</evidence>
<dbReference type="InterPro" id="IPR016534">
    <property type="entry name" value="VPS16"/>
</dbReference>
<feature type="domain" description="Vps16 N-terminal" evidence="4">
    <location>
        <begin position="258"/>
        <end position="492"/>
    </location>
</feature>
<feature type="domain" description="Vps16 C-terminal" evidence="3">
    <location>
        <begin position="752"/>
        <end position="968"/>
    </location>
</feature>
<evidence type="ECO:0000259" key="3">
    <source>
        <dbReference type="Pfam" id="PF04840"/>
    </source>
</evidence>
<feature type="domain" description="Vps16 N-terminal" evidence="4">
    <location>
        <begin position="14"/>
        <end position="130"/>
    </location>
</feature>
<dbReference type="InterPro" id="IPR038132">
    <property type="entry name" value="Vps16_C_sf"/>
</dbReference>
<dbReference type="Pfam" id="PF04840">
    <property type="entry name" value="Vps16_C"/>
    <property type="match status" value="2"/>
</dbReference>
<accession>A0AAV5GJR2</accession>
<dbReference type="GO" id="GO:0042144">
    <property type="term" value="P:vacuole fusion, non-autophagic"/>
    <property type="evidence" value="ECO:0007669"/>
    <property type="project" value="TreeGrafter"/>
</dbReference>
<evidence type="ECO:0000313" key="5">
    <source>
        <dbReference type="EMBL" id="GJN89287.1"/>
    </source>
</evidence>
<sequence>MVSAGAASPPAARSADWQAVADSFYVHRPLYALDHAPLCQLDLADYAVSHAGNGGPVAVMRDPSKPVLLGKYDARTAPASRISVYSSAGALVQHVDWSPPPASSVAHFSLPSPATLLVLLHSGLYRLYTLSAAAAHAFPSSSASYTQHALPHADDLGGVADAFTAPDGAVVVRMHSGVFLELRGLAAAAGRSAAAGAGAFDEAGERVLGARGKGKRRADGGAGAGMAVKVVQLAATGIDGPPDCWTVVPADESAGRSLEVLIAKGTSVYRLDEIDCVEHRLDRGPFLSLTPSPSGRFLAFVLAPSSSSSHHPTLWVTSSDFQRSLSEATLDEAVSEGERGPPRQVAWCGSNAVVVAWERTAVLVGPFGETLKFFYSDPVHLIPELDGTRLLTSSSLHFLSLVPASHASVFLPGSTSPAALLYEAAREFYDRKSPRADEFVRGLGRGKEMREAVEGCVDAAAREWDEREQKRLLRAAAFGKSFLEVYNPNQFVETTQVLRVLNAVRDYKVGIPLTWDQYHSRPPSALIASLLAYNAHLLALRISTFLGLNPAPVIKHWAAQLIAASAPGAATGREPPKSDEEVCRLIVDKLESLSSASALASSTAAASSALLSTAAPGSTTAAAGGAAAAAPALSSADLALTAFRLGRTPLAKLLIDREPRAGKQVPLLLRMGEGEEAGRKAVESGDPELVYEVLLSLRRSLAPGDLFSLLSRLPRSPSTSPSSSSLPSASSRARPTASAASAPPSPYDPPAKDPDALRLFQLLCRQGATGDDLALLRDWWYLDDRRVEMGCENLREAMVIEDFGDKVAKVRQAQKSFAEDKERAFEAKMVDDHGRLLAMQQALEQEATSLSSSGGPPRRFVGASVNETIRQCLLAGMDKKAEKVRSDFKVPDKRFWYLKLRALISLRDWDALDSFAKSKKSPIGYEPFVLELIRAGAHRQATRFVDRCDARNRVELYVKAGEWVAAGQDPNNVIAAQLDELLQEMNTSGA</sequence>
<dbReference type="PANTHER" id="PTHR12811:SF0">
    <property type="entry name" value="VACUOLAR PROTEIN SORTING-ASSOCIATED PROTEIN 16 HOMOLOG"/>
    <property type="match status" value="1"/>
</dbReference>
<evidence type="ECO:0000256" key="1">
    <source>
        <dbReference type="ARBA" id="ARBA00009250"/>
    </source>
</evidence>
<feature type="region of interest" description="Disordered" evidence="2">
    <location>
        <begin position="712"/>
        <end position="753"/>
    </location>
</feature>
<dbReference type="PIRSF" id="PIRSF007949">
    <property type="entry name" value="VPS16"/>
    <property type="match status" value="1"/>
</dbReference>
<gene>
    <name evidence="5" type="ORF">Rhopal_002267-T1</name>
</gene>
<dbReference type="GO" id="GO:0005768">
    <property type="term" value="C:endosome"/>
    <property type="evidence" value="ECO:0007669"/>
    <property type="project" value="TreeGrafter"/>
</dbReference>
<comment type="caution">
    <text evidence="5">The sequence shown here is derived from an EMBL/GenBank/DDBJ whole genome shotgun (WGS) entry which is preliminary data.</text>
</comment>
<dbReference type="PANTHER" id="PTHR12811">
    <property type="entry name" value="VACUOLAR PROTEIN SORTING VPS16"/>
    <property type="match status" value="1"/>
</dbReference>
<proteinExistence type="inferred from homology"/>
<evidence type="ECO:0000259" key="4">
    <source>
        <dbReference type="Pfam" id="PF04841"/>
    </source>
</evidence>
<dbReference type="Pfam" id="PF04841">
    <property type="entry name" value="Vps16_N"/>
    <property type="match status" value="2"/>
</dbReference>